<evidence type="ECO:0000313" key="8">
    <source>
        <dbReference type="Proteomes" id="UP000644020"/>
    </source>
</evidence>
<evidence type="ECO:0000256" key="1">
    <source>
        <dbReference type="ARBA" id="ARBA00023015"/>
    </source>
</evidence>
<dbReference type="InterPro" id="IPR009057">
    <property type="entry name" value="Homeodomain-like_sf"/>
</dbReference>
<reference evidence="7" key="1">
    <citation type="journal article" date="2014" name="Int. J. Syst. Evol. Microbiol.">
        <title>Complete genome sequence of Corynebacterium casei LMG S-19264T (=DSM 44701T), isolated from a smear-ripened cheese.</title>
        <authorList>
            <consortium name="US DOE Joint Genome Institute (JGI-PGF)"/>
            <person name="Walter F."/>
            <person name="Albersmeier A."/>
            <person name="Kalinowski J."/>
            <person name="Ruckert C."/>
        </authorList>
    </citation>
    <scope>NUCLEOTIDE SEQUENCE</scope>
    <source>
        <strain evidence="7">JCM 4518</strain>
    </source>
</reference>
<evidence type="ECO:0000256" key="2">
    <source>
        <dbReference type="ARBA" id="ARBA00023125"/>
    </source>
</evidence>
<dbReference type="GO" id="GO:0000976">
    <property type="term" value="F:transcription cis-regulatory region binding"/>
    <property type="evidence" value="ECO:0007669"/>
    <property type="project" value="TreeGrafter"/>
</dbReference>
<evidence type="ECO:0000256" key="5">
    <source>
        <dbReference type="SAM" id="MobiDB-lite"/>
    </source>
</evidence>
<dbReference type="RefSeq" id="WP_189983402.1">
    <property type="nucleotide sequence ID" value="NZ_BMUL01000027.1"/>
</dbReference>
<dbReference type="Proteomes" id="UP000644020">
    <property type="component" value="Unassembled WGS sequence"/>
</dbReference>
<name>A0A918T9D3_9ACTN</name>
<keyword evidence="3" id="KW-0804">Transcription</keyword>
<evidence type="ECO:0000259" key="6">
    <source>
        <dbReference type="PROSITE" id="PS50977"/>
    </source>
</evidence>
<keyword evidence="8" id="KW-1185">Reference proteome</keyword>
<dbReference type="Pfam" id="PF00440">
    <property type="entry name" value="TetR_N"/>
    <property type="match status" value="1"/>
</dbReference>
<evidence type="ECO:0000313" key="7">
    <source>
        <dbReference type="EMBL" id="GHB10214.1"/>
    </source>
</evidence>
<keyword evidence="1" id="KW-0805">Transcription regulation</keyword>
<keyword evidence="2 4" id="KW-0238">DNA-binding</keyword>
<dbReference type="Pfam" id="PF18556">
    <property type="entry name" value="TetR_C_35"/>
    <property type="match status" value="1"/>
</dbReference>
<sequence length="225" mass="23836">MTRFRETVRSLMREQVLDAAYGLVAGDGWGVLRMTAIAREAGISRQTLYNEFGSKEAIGRALVQRELERFLVGIQGELDAHRGELERSARAGVGYTLRQAVGNPLIRSVLLAARGGAEDDLLAYLTTRTEPVFGTAMSLLDAYATEAWPDVDAESRGLAVETIVRLTVSHIVQPVAAPEETAARIARITARVAYPEGAPRGTGGTAADGTAPPPGADPAASAPPV</sequence>
<protein>
    <submittedName>
        <fullName evidence="7">TetR family transcriptional regulator</fullName>
    </submittedName>
</protein>
<dbReference type="SUPFAM" id="SSF46689">
    <property type="entry name" value="Homeodomain-like"/>
    <property type="match status" value="1"/>
</dbReference>
<organism evidence="7 8">
    <name type="scientific">Streptomyces termitum</name>
    <dbReference type="NCBI Taxonomy" id="67368"/>
    <lineage>
        <taxon>Bacteria</taxon>
        <taxon>Bacillati</taxon>
        <taxon>Actinomycetota</taxon>
        <taxon>Actinomycetes</taxon>
        <taxon>Kitasatosporales</taxon>
        <taxon>Streptomycetaceae</taxon>
        <taxon>Streptomyces</taxon>
    </lineage>
</organism>
<dbReference type="EMBL" id="BMUL01000027">
    <property type="protein sequence ID" value="GHB10214.1"/>
    <property type="molecule type" value="Genomic_DNA"/>
</dbReference>
<dbReference type="PANTHER" id="PTHR30055">
    <property type="entry name" value="HTH-TYPE TRANSCRIPTIONAL REGULATOR RUTR"/>
    <property type="match status" value="1"/>
</dbReference>
<dbReference type="InterPro" id="IPR001647">
    <property type="entry name" value="HTH_TetR"/>
</dbReference>
<dbReference type="PROSITE" id="PS50977">
    <property type="entry name" value="HTH_TETR_2"/>
    <property type="match status" value="1"/>
</dbReference>
<reference evidence="7" key="2">
    <citation type="submission" date="2020-09" db="EMBL/GenBank/DDBJ databases">
        <authorList>
            <person name="Sun Q."/>
            <person name="Ohkuma M."/>
        </authorList>
    </citation>
    <scope>NUCLEOTIDE SEQUENCE</scope>
    <source>
        <strain evidence="7">JCM 4518</strain>
    </source>
</reference>
<feature type="DNA-binding region" description="H-T-H motif" evidence="4">
    <location>
        <begin position="33"/>
        <end position="52"/>
    </location>
</feature>
<evidence type="ECO:0000256" key="3">
    <source>
        <dbReference type="ARBA" id="ARBA00023163"/>
    </source>
</evidence>
<dbReference type="PRINTS" id="PR00455">
    <property type="entry name" value="HTHTETR"/>
</dbReference>
<proteinExistence type="predicted"/>
<dbReference type="Gene3D" id="1.10.357.10">
    <property type="entry name" value="Tetracycline Repressor, domain 2"/>
    <property type="match status" value="1"/>
</dbReference>
<dbReference type="InterPro" id="IPR040611">
    <property type="entry name" value="AlkX_C"/>
</dbReference>
<dbReference type="GO" id="GO:0003700">
    <property type="term" value="F:DNA-binding transcription factor activity"/>
    <property type="evidence" value="ECO:0007669"/>
    <property type="project" value="TreeGrafter"/>
</dbReference>
<feature type="compositionally biased region" description="Pro residues" evidence="5">
    <location>
        <begin position="211"/>
        <end position="225"/>
    </location>
</feature>
<dbReference type="PANTHER" id="PTHR30055:SF234">
    <property type="entry name" value="HTH-TYPE TRANSCRIPTIONAL REGULATOR BETI"/>
    <property type="match status" value="1"/>
</dbReference>
<feature type="region of interest" description="Disordered" evidence="5">
    <location>
        <begin position="194"/>
        <end position="225"/>
    </location>
</feature>
<feature type="domain" description="HTH tetR-type" evidence="6">
    <location>
        <begin position="10"/>
        <end position="70"/>
    </location>
</feature>
<comment type="caution">
    <text evidence="7">The sequence shown here is derived from an EMBL/GenBank/DDBJ whole genome shotgun (WGS) entry which is preliminary data.</text>
</comment>
<evidence type="ECO:0000256" key="4">
    <source>
        <dbReference type="PROSITE-ProRule" id="PRU00335"/>
    </source>
</evidence>
<gene>
    <name evidence="7" type="ORF">GCM10010305_61320</name>
</gene>
<dbReference type="AlphaFoldDB" id="A0A918T9D3"/>
<dbReference type="InterPro" id="IPR050109">
    <property type="entry name" value="HTH-type_TetR-like_transc_reg"/>
</dbReference>
<accession>A0A918T9D3</accession>